<dbReference type="EMBL" id="BAABRI010000008">
    <property type="protein sequence ID" value="GAA5482497.1"/>
    <property type="molecule type" value="Genomic_DNA"/>
</dbReference>
<evidence type="ECO:0008006" key="3">
    <source>
        <dbReference type="Google" id="ProtNLM"/>
    </source>
</evidence>
<evidence type="ECO:0000313" key="2">
    <source>
        <dbReference type="Proteomes" id="UP001476282"/>
    </source>
</evidence>
<comment type="caution">
    <text evidence="1">The sequence shown here is derived from an EMBL/GenBank/DDBJ whole genome shotgun (WGS) entry which is preliminary data.</text>
</comment>
<dbReference type="Proteomes" id="UP001476282">
    <property type="component" value="Unassembled WGS sequence"/>
</dbReference>
<name>A0ABP9UP95_9BACT</name>
<evidence type="ECO:0000313" key="1">
    <source>
        <dbReference type="EMBL" id="GAA5482497.1"/>
    </source>
</evidence>
<protein>
    <recommendedName>
        <fullName evidence="3">GYF domain-containing protein</fullName>
    </recommendedName>
</protein>
<gene>
    <name evidence="1" type="ORF">Hsar01_01719</name>
</gene>
<organism evidence="1 2">
    <name type="scientific">Haloferula sargassicola</name>
    <dbReference type="NCBI Taxonomy" id="490096"/>
    <lineage>
        <taxon>Bacteria</taxon>
        <taxon>Pseudomonadati</taxon>
        <taxon>Verrucomicrobiota</taxon>
        <taxon>Verrucomicrobiia</taxon>
        <taxon>Verrucomicrobiales</taxon>
        <taxon>Verrucomicrobiaceae</taxon>
        <taxon>Haloferula</taxon>
    </lineage>
</organism>
<sequence length="84" mass="9205">MNAKSFCFLADGSGALRGPLTRFEFLGLVESERIRRTAEMVMVGSSEWRPVSEYLSLQTIGLADIERAPEVLAAVTGKEPSLPF</sequence>
<reference evidence="1 2" key="1">
    <citation type="submission" date="2024-02" db="EMBL/GenBank/DDBJ databases">
        <title>Haloferula sargassicola NBRC 104335.</title>
        <authorList>
            <person name="Ichikawa N."/>
            <person name="Katano-Makiyama Y."/>
            <person name="Hidaka K."/>
        </authorList>
    </citation>
    <scope>NUCLEOTIDE SEQUENCE [LARGE SCALE GENOMIC DNA]</scope>
    <source>
        <strain evidence="1 2">NBRC 104335</strain>
    </source>
</reference>
<accession>A0ABP9UP95</accession>
<proteinExistence type="predicted"/>
<keyword evidence="2" id="KW-1185">Reference proteome</keyword>